<feature type="region of interest" description="Jag_N domain" evidence="6">
    <location>
        <begin position="5"/>
        <end position="55"/>
    </location>
</feature>
<evidence type="ECO:0000256" key="3">
    <source>
        <dbReference type="ARBA" id="ARBA00022960"/>
    </source>
</evidence>
<dbReference type="InterPro" id="IPR036867">
    <property type="entry name" value="R3H_dom_sf"/>
</dbReference>
<accession>A0A562QSC9</accession>
<keyword evidence="3 6" id="KW-0133">Cell shape</keyword>
<dbReference type="PROSITE" id="PS51061">
    <property type="entry name" value="R3H"/>
    <property type="match status" value="1"/>
</dbReference>
<dbReference type="PANTHER" id="PTHR35800">
    <property type="entry name" value="PROTEIN JAG"/>
    <property type="match status" value="1"/>
</dbReference>
<dbReference type="GO" id="GO:0003723">
    <property type="term" value="F:RNA binding"/>
    <property type="evidence" value="ECO:0007669"/>
    <property type="project" value="UniProtKB-UniRule"/>
</dbReference>
<evidence type="ECO:0000256" key="2">
    <source>
        <dbReference type="ARBA" id="ARBA00022884"/>
    </source>
</evidence>
<dbReference type="PANTHER" id="PTHR35800:SF1">
    <property type="entry name" value="RNA-BINDING PROTEIN KHPB"/>
    <property type="match status" value="1"/>
</dbReference>
<evidence type="ECO:0000259" key="7">
    <source>
        <dbReference type="PROSITE" id="PS51061"/>
    </source>
</evidence>
<reference evidence="8 9" key="1">
    <citation type="journal article" date="2015" name="Stand. Genomic Sci.">
        <title>Genomic Encyclopedia of Bacterial and Archaeal Type Strains, Phase III: the genomes of soil and plant-associated and newly described type strains.</title>
        <authorList>
            <person name="Whitman W.B."/>
            <person name="Woyke T."/>
            <person name="Klenk H.P."/>
            <person name="Zhou Y."/>
            <person name="Lilburn T.G."/>
            <person name="Beck B.J."/>
            <person name="De Vos P."/>
            <person name="Vandamme P."/>
            <person name="Eisen J.A."/>
            <person name="Garrity G."/>
            <person name="Hugenholtz P."/>
            <person name="Kyrpides N.C."/>
        </authorList>
    </citation>
    <scope>NUCLEOTIDE SEQUENCE [LARGE SCALE GENOMIC DNA]</scope>
    <source>
        <strain evidence="8 9">CGMCC 1.10116</strain>
    </source>
</reference>
<evidence type="ECO:0000256" key="4">
    <source>
        <dbReference type="ARBA" id="ARBA00023186"/>
    </source>
</evidence>
<dbReference type="NCBIfam" id="NF041568">
    <property type="entry name" value="Jag_EloR"/>
    <property type="match status" value="1"/>
</dbReference>
<comment type="function">
    <text evidence="6">A probable RNA chaperone. Forms a complex with KhpA which binds to cellular RNA and controls its expression. Plays a role in peptidoglycan (PG) homeostasis and cell length regulation.</text>
</comment>
<evidence type="ECO:0000256" key="1">
    <source>
        <dbReference type="ARBA" id="ARBA00022490"/>
    </source>
</evidence>
<dbReference type="CDD" id="cd02644">
    <property type="entry name" value="R3H_jag"/>
    <property type="match status" value="1"/>
</dbReference>
<comment type="caution">
    <text evidence="8">The sequence shown here is derived from an EMBL/GenBank/DDBJ whole genome shotgun (WGS) entry which is preliminary data.</text>
</comment>
<dbReference type="SMART" id="SM00393">
    <property type="entry name" value="R3H"/>
    <property type="match status" value="1"/>
</dbReference>
<dbReference type="HAMAP" id="MF_00867">
    <property type="entry name" value="KhpB"/>
    <property type="match status" value="1"/>
</dbReference>
<dbReference type="OrthoDB" id="9794483at2"/>
<keyword evidence="5 6" id="KW-0961">Cell wall biogenesis/degradation</keyword>
<dbReference type="Gene3D" id="3.30.30.80">
    <property type="entry name" value="probable RNA-binding protein from clostridium symbiosum atcc 14940"/>
    <property type="match status" value="1"/>
</dbReference>
<dbReference type="InterPro" id="IPR038247">
    <property type="entry name" value="Jag_N_dom_sf"/>
</dbReference>
<dbReference type="InterPro" id="IPR032782">
    <property type="entry name" value="KhpB_N"/>
</dbReference>
<dbReference type="RefSeq" id="WP_144448448.1">
    <property type="nucleotide sequence ID" value="NZ_VLKZ01000001.1"/>
</dbReference>
<dbReference type="GO" id="GO:0009252">
    <property type="term" value="P:peptidoglycan biosynthetic process"/>
    <property type="evidence" value="ECO:0007669"/>
    <property type="project" value="UniProtKB-UniRule"/>
</dbReference>
<dbReference type="Pfam" id="PF01424">
    <property type="entry name" value="R3H"/>
    <property type="match status" value="1"/>
</dbReference>
<feature type="domain" description="R3H" evidence="7">
    <location>
        <begin position="141"/>
        <end position="207"/>
    </location>
</feature>
<sequence length="217" mass="24458">MTHLTVSGKTIDEAVAKAVNELQTTKERLSYRVVQEPQKGFLGILGSKPAMIEAHVLPDPVELAYNFLNEMVSLMGIHATITKKEQRQHTLFDFSSEQELGRLIGKRGQTLESLEYLTNLIANRQDGAYTRIELDAENYRERRKQTLEQLALRVADKVSKTREPVPLEPMNALERKIIHTALQHISGVETVSEGKGAKRHIIVMPHPASEKSSINIR</sequence>
<comment type="subunit">
    <text evidence="6">Forms a complex with KhpA.</text>
</comment>
<gene>
    <name evidence="6" type="primary">khpB</name>
    <name evidence="6" type="synonym">eloR</name>
    <name evidence="8" type="ORF">IQ10_00012</name>
</gene>
<dbReference type="Gene3D" id="3.30.1370.50">
    <property type="entry name" value="R3H-like domain"/>
    <property type="match status" value="1"/>
</dbReference>
<dbReference type="InterPro" id="IPR001374">
    <property type="entry name" value="R3H_dom"/>
</dbReference>
<dbReference type="InterPro" id="IPR034079">
    <property type="entry name" value="R3H_KhpB"/>
</dbReference>
<evidence type="ECO:0000256" key="6">
    <source>
        <dbReference type="HAMAP-Rule" id="MF_00867"/>
    </source>
</evidence>
<comment type="subcellular location">
    <subcellularLocation>
        <location evidence="6">Cytoplasm</location>
    </subcellularLocation>
</comment>
<keyword evidence="9" id="KW-1185">Reference proteome</keyword>
<dbReference type="Gene3D" id="3.30.300.20">
    <property type="match status" value="1"/>
</dbReference>
<dbReference type="InterPro" id="IPR038008">
    <property type="entry name" value="Jag_KH"/>
</dbReference>
<comment type="similarity">
    <text evidence="6">Belongs to the KhpB RNA-binding protein family.</text>
</comment>
<evidence type="ECO:0000256" key="5">
    <source>
        <dbReference type="ARBA" id="ARBA00023316"/>
    </source>
</evidence>
<dbReference type="GO" id="GO:0005737">
    <property type="term" value="C:cytoplasm"/>
    <property type="evidence" value="ECO:0007669"/>
    <property type="project" value="UniProtKB-SubCell"/>
</dbReference>
<keyword evidence="2 6" id="KW-0694">RNA-binding</keyword>
<dbReference type="Proteomes" id="UP000315711">
    <property type="component" value="Unassembled WGS sequence"/>
</dbReference>
<organism evidence="8 9">
    <name type="scientific">Halalkalibacter nanhaiisediminis</name>
    <dbReference type="NCBI Taxonomy" id="688079"/>
    <lineage>
        <taxon>Bacteria</taxon>
        <taxon>Bacillati</taxon>
        <taxon>Bacillota</taxon>
        <taxon>Bacilli</taxon>
        <taxon>Bacillales</taxon>
        <taxon>Bacillaceae</taxon>
        <taxon>Halalkalibacter</taxon>
    </lineage>
</organism>
<dbReference type="GO" id="GO:0008360">
    <property type="term" value="P:regulation of cell shape"/>
    <property type="evidence" value="ECO:0007669"/>
    <property type="project" value="UniProtKB-KW"/>
</dbReference>
<evidence type="ECO:0000313" key="8">
    <source>
        <dbReference type="EMBL" id="TWI59597.1"/>
    </source>
</evidence>
<dbReference type="EMBL" id="VLKZ01000001">
    <property type="protein sequence ID" value="TWI59597.1"/>
    <property type="molecule type" value="Genomic_DNA"/>
</dbReference>
<evidence type="ECO:0000313" key="9">
    <source>
        <dbReference type="Proteomes" id="UP000315711"/>
    </source>
</evidence>
<proteinExistence type="inferred from homology"/>
<keyword evidence="1 6" id="KW-0963">Cytoplasm</keyword>
<dbReference type="SMART" id="SM01245">
    <property type="entry name" value="Jag_N"/>
    <property type="match status" value="1"/>
</dbReference>
<dbReference type="AlphaFoldDB" id="A0A562QSC9"/>
<dbReference type="Pfam" id="PF13083">
    <property type="entry name" value="KH_KhpA-B"/>
    <property type="match status" value="1"/>
</dbReference>
<dbReference type="InterPro" id="IPR039247">
    <property type="entry name" value="KhpB"/>
</dbReference>
<protein>
    <recommendedName>
        <fullName evidence="6">RNA-binding protein KhpB</fullName>
    </recommendedName>
    <alternativeName>
        <fullName evidence="6">RNA-binding protein EloR</fullName>
    </alternativeName>
</protein>
<dbReference type="InterPro" id="IPR015946">
    <property type="entry name" value="KH_dom-like_a/b"/>
</dbReference>
<keyword evidence="4 6" id="KW-0143">Chaperone</keyword>
<dbReference type="Pfam" id="PF14804">
    <property type="entry name" value="Jag_N"/>
    <property type="match status" value="1"/>
</dbReference>
<comment type="domain">
    <text evidence="6">Has an N-terminal Jag-N domain and 2 RNA-binding domains (KH and R3H).</text>
</comment>
<dbReference type="GO" id="GO:0071555">
    <property type="term" value="P:cell wall organization"/>
    <property type="evidence" value="ECO:0007669"/>
    <property type="project" value="UniProtKB-KW"/>
</dbReference>
<dbReference type="CDD" id="cd02414">
    <property type="entry name" value="KH-II_Jag"/>
    <property type="match status" value="1"/>
</dbReference>
<name>A0A562QSC9_9BACI</name>
<dbReference type="SUPFAM" id="SSF82708">
    <property type="entry name" value="R3H domain"/>
    <property type="match status" value="1"/>
</dbReference>